<comment type="subcellular location">
    <subcellularLocation>
        <location evidence="1">Membrane</location>
        <topology evidence="1">Multi-pass membrane protein</topology>
    </subcellularLocation>
</comment>
<feature type="transmembrane region" description="Helical" evidence="5">
    <location>
        <begin position="88"/>
        <end position="105"/>
    </location>
</feature>
<keyword evidence="4 5" id="KW-0472">Membrane</keyword>
<feature type="transmembrane region" description="Helical" evidence="5">
    <location>
        <begin position="117"/>
        <end position="135"/>
    </location>
</feature>
<evidence type="ECO:0000256" key="2">
    <source>
        <dbReference type="ARBA" id="ARBA00022692"/>
    </source>
</evidence>
<name>G3HMM9_CRIGR</name>
<dbReference type="InterPro" id="IPR037185">
    <property type="entry name" value="EmrE-like"/>
</dbReference>
<keyword evidence="2 5" id="KW-0812">Transmembrane</keyword>
<gene>
    <name evidence="6" type="ORF">I79_011998</name>
</gene>
<dbReference type="STRING" id="10029.G3HMM9"/>
<protein>
    <submittedName>
        <fullName evidence="6">GDP-fucose transporter 1</fullName>
    </submittedName>
</protein>
<dbReference type="SUPFAM" id="SSF103481">
    <property type="entry name" value="Multidrug resistance efflux transporter EmrE"/>
    <property type="match status" value="1"/>
</dbReference>
<dbReference type="GO" id="GO:0016020">
    <property type="term" value="C:membrane"/>
    <property type="evidence" value="ECO:0007669"/>
    <property type="project" value="UniProtKB-SubCell"/>
</dbReference>
<dbReference type="PANTHER" id="PTHR11132">
    <property type="entry name" value="SOLUTE CARRIER FAMILY 35"/>
    <property type="match status" value="1"/>
</dbReference>
<evidence type="ECO:0000256" key="1">
    <source>
        <dbReference type="ARBA" id="ARBA00004141"/>
    </source>
</evidence>
<dbReference type="EMBL" id="JH000519">
    <property type="protein sequence ID" value="EGW05882.1"/>
    <property type="molecule type" value="Genomic_DNA"/>
</dbReference>
<dbReference type="Proteomes" id="UP000001075">
    <property type="component" value="Unassembled WGS sequence"/>
</dbReference>
<evidence type="ECO:0000313" key="7">
    <source>
        <dbReference type="Proteomes" id="UP000001075"/>
    </source>
</evidence>
<proteinExistence type="predicted"/>
<dbReference type="AlphaFoldDB" id="G3HMM9"/>
<sequence>MLVTLLLRKGPGTMATCCPGTIDFPTLSLDFKVARSGLPLSVVFIGIISFDNHCLKYVGVAFYKVGRSLSTVFNVFLSYLLLKQKTSFYALLTCGVIICGFWLGIDQEGPENTLSLIGTILWVLASLCIFFNVMYTKKVLQAIDNSIWRLTFCNNVNTCVILLATGGKLGAWQAPCPP</sequence>
<evidence type="ECO:0000313" key="6">
    <source>
        <dbReference type="EMBL" id="EGW05882.1"/>
    </source>
</evidence>
<evidence type="ECO:0000256" key="3">
    <source>
        <dbReference type="ARBA" id="ARBA00022989"/>
    </source>
</evidence>
<feature type="transmembrane region" description="Helical" evidence="5">
    <location>
        <begin position="62"/>
        <end position="81"/>
    </location>
</feature>
<evidence type="ECO:0000256" key="5">
    <source>
        <dbReference type="SAM" id="Phobius"/>
    </source>
</evidence>
<organism evidence="6 7">
    <name type="scientific">Cricetulus griseus</name>
    <name type="common">Chinese hamster</name>
    <name type="synonym">Cricetulus barabensis griseus</name>
    <dbReference type="NCBI Taxonomy" id="10029"/>
    <lineage>
        <taxon>Eukaryota</taxon>
        <taxon>Metazoa</taxon>
        <taxon>Chordata</taxon>
        <taxon>Craniata</taxon>
        <taxon>Vertebrata</taxon>
        <taxon>Euteleostomi</taxon>
        <taxon>Mammalia</taxon>
        <taxon>Eutheria</taxon>
        <taxon>Euarchontoglires</taxon>
        <taxon>Glires</taxon>
        <taxon>Rodentia</taxon>
        <taxon>Myomorpha</taxon>
        <taxon>Muroidea</taxon>
        <taxon>Cricetidae</taxon>
        <taxon>Cricetinae</taxon>
        <taxon>Cricetulus</taxon>
    </lineage>
</organism>
<dbReference type="InParanoid" id="G3HMM9"/>
<accession>G3HMM9</accession>
<keyword evidence="3 5" id="KW-1133">Transmembrane helix</keyword>
<dbReference type="InterPro" id="IPR050186">
    <property type="entry name" value="TPT_transporter"/>
</dbReference>
<evidence type="ECO:0000256" key="4">
    <source>
        <dbReference type="ARBA" id="ARBA00023136"/>
    </source>
</evidence>
<reference evidence="7" key="1">
    <citation type="journal article" date="2011" name="Nat. Biotechnol.">
        <title>The genomic sequence of the Chinese hamster ovary (CHO)-K1 cell line.</title>
        <authorList>
            <person name="Xu X."/>
            <person name="Nagarajan H."/>
            <person name="Lewis N.E."/>
            <person name="Pan S."/>
            <person name="Cai Z."/>
            <person name="Liu X."/>
            <person name="Chen W."/>
            <person name="Xie M."/>
            <person name="Wang W."/>
            <person name="Hammond S."/>
            <person name="Andersen M.R."/>
            <person name="Neff N."/>
            <person name="Passarelli B."/>
            <person name="Koh W."/>
            <person name="Fan H.C."/>
            <person name="Wang J."/>
            <person name="Gui Y."/>
            <person name="Lee K.H."/>
            <person name="Betenbaugh M.J."/>
            <person name="Quake S.R."/>
            <person name="Famili I."/>
            <person name="Palsson B.O."/>
            <person name="Wang J."/>
        </authorList>
    </citation>
    <scope>NUCLEOTIDE SEQUENCE [LARGE SCALE GENOMIC DNA]</scope>
    <source>
        <strain evidence="7">CHO K1 cell line</strain>
    </source>
</reference>